<organism evidence="3 5">
    <name type="scientific">Legionella quateirensis</name>
    <dbReference type="NCBI Taxonomy" id="45072"/>
    <lineage>
        <taxon>Bacteria</taxon>
        <taxon>Pseudomonadati</taxon>
        <taxon>Pseudomonadota</taxon>
        <taxon>Gammaproteobacteria</taxon>
        <taxon>Legionellales</taxon>
        <taxon>Legionellaceae</taxon>
        <taxon>Legionella</taxon>
    </lineage>
</organism>
<dbReference type="InterPro" id="IPR021014">
    <property type="entry name" value="SidE_PDE"/>
</dbReference>
<reference evidence="3 5" key="2">
    <citation type="submission" date="2018-06" db="EMBL/GenBank/DDBJ databases">
        <authorList>
            <consortium name="Pathogen Informatics"/>
            <person name="Doyle S."/>
        </authorList>
    </citation>
    <scope>NUCLEOTIDE SEQUENCE [LARGE SCALE GENOMIC DNA]</scope>
    <source>
        <strain evidence="3 5">NCTC12376</strain>
    </source>
</reference>
<evidence type="ECO:0000259" key="1">
    <source>
        <dbReference type="Pfam" id="PF12252"/>
    </source>
</evidence>
<proteinExistence type="predicted"/>
<dbReference type="Proteomes" id="UP000054639">
    <property type="component" value="Unassembled WGS sequence"/>
</dbReference>
<sequence>MFTIKLDLVDSNIVALNIQNEFQKYIKITDLDALNHILTRYLNELNYSSVVRLDHLKVGVPLNLDLTDTQCNELTDLILIGPDRELIDLPHGLHNSGEFNRPVLISHRKLNEFIAYWTLPNAELIKYKLFQLLSEDIIEVPYVDMPLEYDIRWNKFVFRPNHGTAHSIRLVQLLNSVLNSMLFITIELLAPDVLAPVLMLTDEERGCLELALFLYRSGRTNETGWSSDPGYSHRSHEIFRIIALKLGYNSKLVDAIVSSFDYKSPVPLENQFSEPFTEVDKIKIGVFKQLFKLVHNADLIRCFSNLESISKDVQSVFKNLLGSIDDKLVNELTHQTLVLAAKYCKQTGAPVVVRELQAESEGTYSGNKYVMVKAVADVKQTFIDLGNIDYDWCVLSSVNNKTQSFETSDQTVNAVCSSSSENNQSSTRVVPNAGVRNFSETTGFFSKNTYLTEVSVSEFNEKHCRAKHL</sequence>
<gene>
    <name evidence="2" type="ORF">Lqua_1068</name>
    <name evidence="3" type="ORF">NCTC12376_01728</name>
</gene>
<protein>
    <recommendedName>
        <fullName evidence="1">SidE PDE domain-containing protein</fullName>
    </recommendedName>
</protein>
<reference evidence="2 4" key="1">
    <citation type="submission" date="2015-11" db="EMBL/GenBank/DDBJ databases">
        <title>Genomic analysis of 38 Legionella species identifies large and diverse effector repertoires.</title>
        <authorList>
            <person name="Burstein D."/>
            <person name="Amaro F."/>
            <person name="Zusman T."/>
            <person name="Lifshitz Z."/>
            <person name="Cohen O."/>
            <person name="Gilbert J.A."/>
            <person name="Pupko T."/>
            <person name="Shuman H.A."/>
            <person name="Segal G."/>
        </authorList>
    </citation>
    <scope>NUCLEOTIDE SEQUENCE [LARGE SCALE GENOMIC DNA]</scope>
    <source>
        <strain evidence="2 4">ATCC 49507</strain>
    </source>
</reference>
<keyword evidence="4" id="KW-1185">Reference proteome</keyword>
<dbReference type="AlphaFoldDB" id="A0A378KTK1"/>
<dbReference type="OrthoDB" id="5630341at2"/>
<dbReference type="Pfam" id="PF12252">
    <property type="entry name" value="SidE_PDE"/>
    <property type="match status" value="1"/>
</dbReference>
<dbReference type="EMBL" id="LNYR01000012">
    <property type="protein sequence ID" value="KTD50841.1"/>
    <property type="molecule type" value="Genomic_DNA"/>
</dbReference>
<dbReference type="RefSeq" id="WP_058473264.1">
    <property type="nucleotide sequence ID" value="NZ_CAAAIL010000004.1"/>
</dbReference>
<evidence type="ECO:0000313" key="4">
    <source>
        <dbReference type="Proteomes" id="UP000054639"/>
    </source>
</evidence>
<dbReference type="EMBL" id="UGOW01000001">
    <property type="protein sequence ID" value="STY17913.1"/>
    <property type="molecule type" value="Genomic_DNA"/>
</dbReference>
<evidence type="ECO:0000313" key="3">
    <source>
        <dbReference type="EMBL" id="STY17913.1"/>
    </source>
</evidence>
<accession>A0A378KTK1</accession>
<dbReference type="Proteomes" id="UP000254230">
    <property type="component" value="Unassembled WGS sequence"/>
</dbReference>
<feature type="domain" description="SidE PDE" evidence="1">
    <location>
        <begin position="136"/>
        <end position="351"/>
    </location>
</feature>
<name>A0A378KTK1_9GAMM</name>
<evidence type="ECO:0000313" key="2">
    <source>
        <dbReference type="EMBL" id="KTD50841.1"/>
    </source>
</evidence>
<evidence type="ECO:0000313" key="5">
    <source>
        <dbReference type="Proteomes" id="UP000254230"/>
    </source>
</evidence>